<reference evidence="6 7" key="1">
    <citation type="submission" date="2025-04" db="UniProtKB">
        <authorList>
            <consortium name="RefSeq"/>
        </authorList>
    </citation>
    <scope>IDENTIFICATION</scope>
    <source>
        <tissue evidence="6 7">Tentacle</tissue>
    </source>
</reference>
<dbReference type="RefSeq" id="XP_031552471.1">
    <property type="nucleotide sequence ID" value="XM_031696611.1"/>
</dbReference>
<feature type="region of interest" description="Disordered" evidence="1">
    <location>
        <begin position="738"/>
        <end position="779"/>
    </location>
</feature>
<keyword evidence="2" id="KW-0812">Transmembrane</keyword>
<dbReference type="PANTHER" id="PTHR13388:SF11">
    <property type="entry name" value="DETONATOR, ISOFORM E"/>
    <property type="match status" value="1"/>
</dbReference>
<feature type="compositionally biased region" description="Polar residues" evidence="1">
    <location>
        <begin position="617"/>
        <end position="629"/>
    </location>
</feature>
<gene>
    <name evidence="6 7 8" type="primary">LOC116289663</name>
</gene>
<sequence length="779" mass="89160">MTPSMACRRNLLQPAIILVLFIGVNGGLFGDSESSTSSQEDPATTQFMHMMKKQLRKDSYTRQSKRDQQLPGDLAAKNAVIRNFVFRKFKGEMLFMFSFLPEKKQCDILVSLSVSTQCNLTSVMHILSNESILRTSQQVKCFSRRPLRYPQCQTIDTMKILDGFWNQMGRLFNNISVAFQCNIINIITTTSLKYRQQRQQYNTKIKAPRITLKTAERQLELIFPYLHIKEKCSKVWKPLKKMVPFQSPASLLNLTVKLGARVKRKDWLRNIKKKAFQMYKIYYNYYYYHQPMRERPLHYKKRRPTNPPLLNSNDVRLNVIRVTKIKRTISVVFGMEVRRPRIQIYNRISPAKLLLVPLKQLGMKGLNSFFNGTVVKLTGAQLKRETDKERYVWSVPQIMESKRQFPRYLVTYYRQLDREGKCLVMLYISSHLQTKLRPVELLYNTFKYIPRKYFCSSTRRILVSPVANRTDTYIAKPKPKSAEKPSSLPKHIKPDTTNKNKILVRVNPKQTNTSKENDFPEDSEEQAEEEQEITPLEIGLFAILGFLCLAILAFTVNCVLFTIKKKKSAPTQQVNTAFARAVLTRDTNGTSADEHVEVMLDNTIKNAMTKNCIHKNGPSTNKSEQCRQNNPKEGKVTLSEEEICLHSNAHGLDLSLNRENETSDFLTDNKISDEVTVDISDNGNSDQSNCSQRTNSKCSVHDSRNSISLSITENSSALGTGSSQRTLKECSGELEVISDDNNDHVRSASCSSESDAGSKTSTKKLFVHLDQSSDKETAT</sequence>
<dbReference type="KEGG" id="aten:116289663"/>
<dbReference type="OrthoDB" id="5984912at2759"/>
<feature type="chain" id="PRO_5044653014" evidence="3">
    <location>
        <begin position="27"/>
        <end position="779"/>
    </location>
</feature>
<accession>A0A6P8H7R9</accession>
<dbReference type="InterPro" id="IPR031436">
    <property type="entry name" value="TMEM132_C"/>
</dbReference>
<dbReference type="GeneID" id="116289663"/>
<feature type="region of interest" description="Disordered" evidence="1">
    <location>
        <begin position="474"/>
        <end position="531"/>
    </location>
</feature>
<protein>
    <submittedName>
        <fullName evidence="6 7">Uncharacterized protein LOC116289663</fullName>
    </submittedName>
</protein>
<dbReference type="AlphaFoldDB" id="A0A6P8H7R9"/>
<evidence type="ECO:0000313" key="7">
    <source>
        <dbReference type="RefSeq" id="XP_031552471.1"/>
    </source>
</evidence>
<proteinExistence type="predicted"/>
<feature type="region of interest" description="Disordered" evidence="1">
    <location>
        <begin position="614"/>
        <end position="633"/>
    </location>
</feature>
<evidence type="ECO:0000313" key="5">
    <source>
        <dbReference type="Proteomes" id="UP000515163"/>
    </source>
</evidence>
<feature type="domain" description="Transmembrane protein TMEM132 C-terminal" evidence="4">
    <location>
        <begin position="509"/>
        <end position="573"/>
    </location>
</feature>
<feature type="signal peptide" evidence="3">
    <location>
        <begin position="1"/>
        <end position="26"/>
    </location>
</feature>
<dbReference type="Pfam" id="PF15706">
    <property type="entry name" value="TMEM132_C"/>
    <property type="match status" value="1"/>
</dbReference>
<evidence type="ECO:0000313" key="6">
    <source>
        <dbReference type="RefSeq" id="XP_031552469.1"/>
    </source>
</evidence>
<dbReference type="Proteomes" id="UP000515163">
    <property type="component" value="Unplaced"/>
</dbReference>
<dbReference type="PANTHER" id="PTHR13388">
    <property type="entry name" value="DETONATOR, ISOFORM E"/>
    <property type="match status" value="1"/>
</dbReference>
<keyword evidence="5" id="KW-1185">Reference proteome</keyword>
<feature type="transmembrane region" description="Helical" evidence="2">
    <location>
        <begin position="538"/>
        <end position="563"/>
    </location>
</feature>
<keyword evidence="2" id="KW-1133">Transmembrane helix</keyword>
<evidence type="ECO:0000256" key="3">
    <source>
        <dbReference type="SAM" id="SignalP"/>
    </source>
</evidence>
<feature type="compositionally biased region" description="Low complexity" evidence="1">
    <location>
        <begin position="747"/>
        <end position="758"/>
    </location>
</feature>
<evidence type="ECO:0000259" key="4">
    <source>
        <dbReference type="Pfam" id="PF15706"/>
    </source>
</evidence>
<name>A0A6P8H7R9_ACTTE</name>
<organism evidence="5 6">
    <name type="scientific">Actinia tenebrosa</name>
    <name type="common">Australian red waratah sea anemone</name>
    <dbReference type="NCBI Taxonomy" id="6105"/>
    <lineage>
        <taxon>Eukaryota</taxon>
        <taxon>Metazoa</taxon>
        <taxon>Cnidaria</taxon>
        <taxon>Anthozoa</taxon>
        <taxon>Hexacorallia</taxon>
        <taxon>Actiniaria</taxon>
        <taxon>Actiniidae</taxon>
        <taxon>Actinia</taxon>
    </lineage>
</organism>
<dbReference type="RefSeq" id="XP_031552469.1">
    <property type="nucleotide sequence ID" value="XM_031696609.1"/>
</dbReference>
<feature type="compositionally biased region" description="Acidic residues" evidence="1">
    <location>
        <begin position="519"/>
        <end position="531"/>
    </location>
</feature>
<dbReference type="InterPro" id="IPR026307">
    <property type="entry name" value="TMEM132"/>
</dbReference>
<evidence type="ECO:0000256" key="2">
    <source>
        <dbReference type="SAM" id="Phobius"/>
    </source>
</evidence>
<keyword evidence="2" id="KW-0472">Membrane</keyword>
<evidence type="ECO:0000256" key="1">
    <source>
        <dbReference type="SAM" id="MobiDB-lite"/>
    </source>
</evidence>
<keyword evidence="3" id="KW-0732">Signal</keyword>
<dbReference type="RefSeq" id="XP_031552472.1">
    <property type="nucleotide sequence ID" value="XM_031696612.1"/>
</dbReference>
<evidence type="ECO:0000313" key="8">
    <source>
        <dbReference type="RefSeq" id="XP_031552472.1"/>
    </source>
</evidence>